<dbReference type="AlphaFoldDB" id="A0A8K0ES51"/>
<sequence length="471" mass="53541">MQSLDAAPDEDMPSVGPSPDATQDEDMPSDSAATDTTMVEDVKSFDTAPTVKVEAILAPFGNPATEVYVILDDFRLNMCGVELDVHYLASHSHCYRTRGDMLFTKSHSHCYRTRGDMLFTKSHSHCYRTRDDMLFTKSHSHYYRTRGDMLFTKSHSHCYRTRDDMLFTKSHSHCYRTRDDSNEGGCHSTSTAASFTLHLESDYGGMRSRSQCLIPRISSQPPEDVSQEEEEEQEDGPSTSYDDGDNGQDLTNLFVIDNPGHFTTQEKLIQCSVLDDRDPTISATHLRTSARKRRKSKRTDHRHHMMMMMVTMYMRGWDCVEWRSLWVRAGRMFPHGDTDIHAPSRASIRKVERRGRSLENSCSAAWTDRSKKRVEKILDKSYLSSETSGDEGQEGFRIHPFAWGFKSLSNYRKLKDSLYKVRPHRGAAFSRGVRQAGIRGRSRAGNQKWNTLPGTAATGPTVESFLEACPP</sequence>
<proteinExistence type="predicted"/>
<evidence type="ECO:0000313" key="3">
    <source>
        <dbReference type="Proteomes" id="UP000838412"/>
    </source>
</evidence>
<evidence type="ECO:0000256" key="1">
    <source>
        <dbReference type="SAM" id="MobiDB-lite"/>
    </source>
</evidence>
<accession>A0A8K0ES51</accession>
<protein>
    <submittedName>
        <fullName evidence="2">Hypp3497 protein</fullName>
    </submittedName>
</protein>
<feature type="region of interest" description="Disordered" evidence="1">
    <location>
        <begin position="432"/>
        <end position="456"/>
    </location>
</feature>
<feature type="compositionally biased region" description="Acidic residues" evidence="1">
    <location>
        <begin position="225"/>
        <end position="235"/>
    </location>
</feature>
<feature type="region of interest" description="Disordered" evidence="1">
    <location>
        <begin position="1"/>
        <end position="34"/>
    </location>
</feature>
<evidence type="ECO:0000313" key="2">
    <source>
        <dbReference type="EMBL" id="CAH1266672.1"/>
    </source>
</evidence>
<dbReference type="EMBL" id="OV696691">
    <property type="protein sequence ID" value="CAH1266672.1"/>
    <property type="molecule type" value="Genomic_DNA"/>
</dbReference>
<organism evidence="2 3">
    <name type="scientific">Branchiostoma lanceolatum</name>
    <name type="common">Common lancelet</name>
    <name type="synonym">Amphioxus lanceolatum</name>
    <dbReference type="NCBI Taxonomy" id="7740"/>
    <lineage>
        <taxon>Eukaryota</taxon>
        <taxon>Metazoa</taxon>
        <taxon>Chordata</taxon>
        <taxon>Cephalochordata</taxon>
        <taxon>Leptocardii</taxon>
        <taxon>Amphioxiformes</taxon>
        <taxon>Branchiostomatidae</taxon>
        <taxon>Branchiostoma</taxon>
    </lineage>
</organism>
<name>A0A8K0ES51_BRALA</name>
<keyword evidence="3" id="KW-1185">Reference proteome</keyword>
<reference evidence="2" key="1">
    <citation type="submission" date="2022-01" db="EMBL/GenBank/DDBJ databases">
        <authorList>
            <person name="Braso-Vives M."/>
        </authorList>
    </citation>
    <scope>NUCLEOTIDE SEQUENCE</scope>
</reference>
<gene>
    <name evidence="2" type="primary">Hypp3497</name>
    <name evidence="2" type="ORF">BLAG_LOCUS20222</name>
</gene>
<feature type="compositionally biased region" description="Polar residues" evidence="1">
    <location>
        <begin position="444"/>
        <end position="453"/>
    </location>
</feature>
<feature type="region of interest" description="Disordered" evidence="1">
    <location>
        <begin position="217"/>
        <end position="250"/>
    </location>
</feature>
<dbReference type="Proteomes" id="UP000838412">
    <property type="component" value="Chromosome 6"/>
</dbReference>